<feature type="compositionally biased region" description="Polar residues" evidence="2">
    <location>
        <begin position="714"/>
        <end position="725"/>
    </location>
</feature>
<dbReference type="EMBL" id="MNAD01000584">
    <property type="protein sequence ID" value="OJT11747.1"/>
    <property type="molecule type" value="Genomic_DNA"/>
</dbReference>
<keyword evidence="5" id="KW-1185">Reference proteome</keyword>
<dbReference type="PROSITE" id="PS00028">
    <property type="entry name" value="ZINC_FINGER_C2H2_1"/>
    <property type="match status" value="1"/>
</dbReference>
<evidence type="ECO:0000259" key="3">
    <source>
        <dbReference type="PROSITE" id="PS50157"/>
    </source>
</evidence>
<feature type="compositionally biased region" description="Polar residues" evidence="2">
    <location>
        <begin position="493"/>
        <end position="513"/>
    </location>
</feature>
<feature type="compositionally biased region" description="Low complexity" evidence="2">
    <location>
        <begin position="684"/>
        <end position="696"/>
    </location>
</feature>
<gene>
    <name evidence="4" type="ORF">TRAPUB_11735</name>
</gene>
<evidence type="ECO:0000256" key="2">
    <source>
        <dbReference type="SAM" id="MobiDB-lite"/>
    </source>
</evidence>
<feature type="region of interest" description="Disordered" evidence="2">
    <location>
        <begin position="137"/>
        <end position="778"/>
    </location>
</feature>
<dbReference type="AlphaFoldDB" id="A0A1M2VVV7"/>
<feature type="compositionally biased region" description="Polar residues" evidence="2">
    <location>
        <begin position="529"/>
        <end position="541"/>
    </location>
</feature>
<evidence type="ECO:0000256" key="1">
    <source>
        <dbReference type="PROSITE-ProRule" id="PRU00042"/>
    </source>
</evidence>
<dbReference type="PROSITE" id="PS50157">
    <property type="entry name" value="ZINC_FINGER_C2H2_2"/>
    <property type="match status" value="1"/>
</dbReference>
<evidence type="ECO:0000313" key="5">
    <source>
        <dbReference type="Proteomes" id="UP000184267"/>
    </source>
</evidence>
<dbReference type="STRING" id="154538.A0A1M2VVV7"/>
<name>A0A1M2VVV7_TRAPU</name>
<feature type="compositionally biased region" description="Polar residues" evidence="2">
    <location>
        <begin position="228"/>
        <end position="253"/>
    </location>
</feature>
<feature type="compositionally biased region" description="Low complexity" evidence="2">
    <location>
        <begin position="338"/>
        <end position="353"/>
    </location>
</feature>
<sequence length="798" mass="84728">MATTATADSEGAPVKPRIWSCNWNWCPRTFRQSSDLAKHLKDTHFNNIVAVKKRYWHDYLRSVDGQSGATGEFLSVYGGLRTPARRKVWKAPYSLKPLAIGWQAVNLLDKLRAIAWLRRQVDVALYSLLADLPSRSTIESTSPDIASSQASSAAPNSTQERSPPPSTPPQPMPQIPRNISHTRTDSQQSSTTSQPSPVCPSSIQERSPPPAPSTPLQPKPQIPRNISRARSGSQQNPAASQPTASPAHTNTSPARAHAVPASTSPHVRVHEPPSSSPDSDARAAKRRRTTSFAGYTAQSSPMSTPSVSSLPPSPPLSNMITDALNASARNNAGTGTLSPSPSKPRSSGSRGSPHVPIPRRTTLGLGAASPTSGSSSLVDVLNQGNRGTTSPIPRFGGTSAFRAHASIRSSASAQAVEDALTQDLGPSAATSPARSQPHSQSQGRPAAESLQYPSQSGSSHSLSRSGRAMQSSSQESAELYTYHGSHAVESDPRSQAYSPESLSTRRSNLTASLSPVVPPSSSPAKPQIPRTNRAQFQSQSPAKPLSQAAPVPIPRRTLRSRSKTPAPAPAPSPTRSQHGPYTELVEALVRAHDPASHQPRTTRSRASSASTANEPPPPKRGKRATSKPPSTGPVRRSSRARSKPPSTGPATGAGRAQAQPRGLPVVEEQPDDEGAPPPQPQPSQPQQSQSQSQSPSHIRSGTLYVPIPRRTRARSNPQSQSQSQIEPLPRGPVPMKREPDTEVDAASPARTQGRGAGGSQNQDTDSQESRPGYVEGYGFDMGSLVLQTQAPYKWSQSP</sequence>
<dbReference type="GO" id="GO:0008270">
    <property type="term" value="F:zinc ion binding"/>
    <property type="evidence" value="ECO:0007669"/>
    <property type="project" value="UniProtKB-KW"/>
</dbReference>
<dbReference type="Proteomes" id="UP000184267">
    <property type="component" value="Unassembled WGS sequence"/>
</dbReference>
<feature type="compositionally biased region" description="Low complexity" evidence="2">
    <location>
        <begin position="140"/>
        <end position="159"/>
    </location>
</feature>
<comment type="caution">
    <text evidence="4">The sequence shown here is derived from an EMBL/GenBank/DDBJ whole genome shotgun (WGS) entry which is preliminary data.</text>
</comment>
<dbReference type="InterPro" id="IPR013087">
    <property type="entry name" value="Znf_C2H2_type"/>
</dbReference>
<feature type="compositionally biased region" description="Low complexity" evidence="2">
    <location>
        <begin position="399"/>
        <end position="415"/>
    </location>
</feature>
<proteinExistence type="predicted"/>
<evidence type="ECO:0000313" key="4">
    <source>
        <dbReference type="EMBL" id="OJT11747.1"/>
    </source>
</evidence>
<keyword evidence="1" id="KW-0863">Zinc-finger</keyword>
<feature type="compositionally biased region" description="Low complexity" evidence="2">
    <location>
        <begin position="449"/>
        <end position="467"/>
    </location>
</feature>
<feature type="domain" description="C2H2-type" evidence="3">
    <location>
        <begin position="19"/>
        <end position="44"/>
    </location>
</feature>
<feature type="compositionally biased region" description="Polar residues" evidence="2">
    <location>
        <begin position="369"/>
        <end position="391"/>
    </location>
</feature>
<keyword evidence="1" id="KW-0862">Zinc</keyword>
<feature type="compositionally biased region" description="Pro residues" evidence="2">
    <location>
        <begin position="162"/>
        <end position="174"/>
    </location>
</feature>
<dbReference type="OMA" id="SCNWNWC"/>
<feature type="compositionally biased region" description="Polar residues" evidence="2">
    <location>
        <begin position="327"/>
        <end position="337"/>
    </location>
</feature>
<accession>A0A1M2VVV7</accession>
<feature type="compositionally biased region" description="Low complexity" evidence="2">
    <location>
        <begin position="299"/>
        <end position="310"/>
    </location>
</feature>
<feature type="compositionally biased region" description="Pro residues" evidence="2">
    <location>
        <begin position="207"/>
        <end position="221"/>
    </location>
</feature>
<keyword evidence="1" id="KW-0479">Metal-binding</keyword>
<feature type="compositionally biased region" description="Polar residues" evidence="2">
    <location>
        <begin position="428"/>
        <end position="443"/>
    </location>
</feature>
<dbReference type="OrthoDB" id="2756589at2759"/>
<organism evidence="4 5">
    <name type="scientific">Trametes pubescens</name>
    <name type="common">White-rot fungus</name>
    <dbReference type="NCBI Taxonomy" id="154538"/>
    <lineage>
        <taxon>Eukaryota</taxon>
        <taxon>Fungi</taxon>
        <taxon>Dikarya</taxon>
        <taxon>Basidiomycota</taxon>
        <taxon>Agaricomycotina</taxon>
        <taxon>Agaricomycetes</taxon>
        <taxon>Polyporales</taxon>
        <taxon>Polyporaceae</taxon>
        <taxon>Trametes</taxon>
    </lineage>
</organism>
<protein>
    <recommendedName>
        <fullName evidence="3">C2H2-type domain-containing protein</fullName>
    </recommendedName>
</protein>
<reference evidence="4 5" key="1">
    <citation type="submission" date="2016-10" db="EMBL/GenBank/DDBJ databases">
        <title>Genome sequence of the basidiomycete white-rot fungus Trametes pubescens.</title>
        <authorList>
            <person name="Makela M.R."/>
            <person name="Granchi Z."/>
            <person name="Peng M."/>
            <person name="De Vries R.P."/>
            <person name="Grigoriev I."/>
            <person name="Riley R."/>
            <person name="Hilden K."/>
        </authorList>
    </citation>
    <scope>NUCLEOTIDE SEQUENCE [LARGE SCALE GENOMIC DNA]</scope>
    <source>
        <strain evidence="4 5">FBCC735</strain>
    </source>
</reference>
<feature type="compositionally biased region" description="Low complexity" evidence="2">
    <location>
        <begin position="185"/>
        <end position="202"/>
    </location>
</feature>